<sequence>MLFTIPFVFVTAFSLVSASPIEVETEKVAVIPLTRKTGTSSHKSSVQAGKHRLAAINGLKSFDASLVGSSATIANVDVHYTALVNIGGENWELVLDTGSANIWCGAAEPYVKTATGTATGRLIHITYGLTSDASFSGTEYKEKVSFGGFTVAHQLIAAASSTQGLGGVPGVFGLGPVGITAHSVASGTVPTFMNNLKAQGSIKTEVFALYFRPLIGSNVIEANGEMTIGGVDTTKYKGPLTYFPKVTGGAIANYWGVHVNKITYGSTTLSLSSNAIVDAGTTLTWIPSSAFNAFLSATHGKVDEQSGLPSFTTKPTANLGFTIGSTTYTLTPAQYLVPQAQFANFGMATGKYYAMLGSAGNSDINIILGQKFLEYYYSVYDETNSRIGFAANA</sequence>
<dbReference type="Proteomes" id="UP000178912">
    <property type="component" value="Unassembled WGS sequence"/>
</dbReference>
<dbReference type="InterPro" id="IPR001461">
    <property type="entry name" value="Aspartic_peptidase_A1"/>
</dbReference>
<dbReference type="InterPro" id="IPR034164">
    <property type="entry name" value="Pepsin-like_dom"/>
</dbReference>
<keyword evidence="2" id="KW-0732">Signal</keyword>
<name>A0A1E1K233_9HELO</name>
<feature type="chain" id="PRO_5009445491" evidence="2">
    <location>
        <begin position="19"/>
        <end position="393"/>
    </location>
</feature>
<dbReference type="EMBL" id="FJUX01000005">
    <property type="protein sequence ID" value="CZS90594.1"/>
    <property type="molecule type" value="Genomic_DNA"/>
</dbReference>
<feature type="signal peptide" evidence="2">
    <location>
        <begin position="1"/>
        <end position="18"/>
    </location>
</feature>
<proteinExistence type="inferred from homology"/>
<dbReference type="Pfam" id="PF00026">
    <property type="entry name" value="Asp"/>
    <property type="match status" value="1"/>
</dbReference>
<dbReference type="InterPro" id="IPR033121">
    <property type="entry name" value="PEPTIDASE_A1"/>
</dbReference>
<feature type="domain" description="Peptidase A1" evidence="3">
    <location>
        <begin position="80"/>
        <end position="390"/>
    </location>
</feature>
<comment type="similarity">
    <text evidence="1">Belongs to the peptidase A1 family.</text>
</comment>
<dbReference type="SUPFAM" id="SSF50630">
    <property type="entry name" value="Acid proteases"/>
    <property type="match status" value="1"/>
</dbReference>
<evidence type="ECO:0000256" key="1">
    <source>
        <dbReference type="ARBA" id="ARBA00007447"/>
    </source>
</evidence>
<evidence type="ECO:0000313" key="5">
    <source>
        <dbReference type="Proteomes" id="UP000178912"/>
    </source>
</evidence>
<dbReference type="OrthoDB" id="771136at2759"/>
<gene>
    <name evidence="4" type="ORF">RAG0_01621</name>
</gene>
<dbReference type="InterPro" id="IPR021109">
    <property type="entry name" value="Peptidase_aspartic_dom_sf"/>
</dbReference>
<dbReference type="PANTHER" id="PTHR47966">
    <property type="entry name" value="BETA-SITE APP-CLEAVING ENZYME, ISOFORM A-RELATED"/>
    <property type="match status" value="1"/>
</dbReference>
<evidence type="ECO:0000256" key="2">
    <source>
        <dbReference type="SAM" id="SignalP"/>
    </source>
</evidence>
<accession>A0A1E1K233</accession>
<keyword evidence="5" id="KW-1185">Reference proteome</keyword>
<dbReference type="AlphaFoldDB" id="A0A1E1K233"/>
<evidence type="ECO:0000313" key="4">
    <source>
        <dbReference type="EMBL" id="CZS90594.1"/>
    </source>
</evidence>
<organism evidence="4 5">
    <name type="scientific">Rhynchosporium agropyri</name>
    <dbReference type="NCBI Taxonomy" id="914238"/>
    <lineage>
        <taxon>Eukaryota</taxon>
        <taxon>Fungi</taxon>
        <taxon>Dikarya</taxon>
        <taxon>Ascomycota</taxon>
        <taxon>Pezizomycotina</taxon>
        <taxon>Leotiomycetes</taxon>
        <taxon>Helotiales</taxon>
        <taxon>Ploettnerulaceae</taxon>
        <taxon>Rhynchosporium</taxon>
    </lineage>
</organism>
<dbReference type="GO" id="GO:0006508">
    <property type="term" value="P:proteolysis"/>
    <property type="evidence" value="ECO:0007669"/>
    <property type="project" value="InterPro"/>
</dbReference>
<dbReference type="PROSITE" id="PS51767">
    <property type="entry name" value="PEPTIDASE_A1"/>
    <property type="match status" value="1"/>
</dbReference>
<dbReference type="PRINTS" id="PR00792">
    <property type="entry name" value="PEPSIN"/>
</dbReference>
<dbReference type="Gene3D" id="2.40.70.10">
    <property type="entry name" value="Acid Proteases"/>
    <property type="match status" value="2"/>
</dbReference>
<evidence type="ECO:0000259" key="3">
    <source>
        <dbReference type="PROSITE" id="PS51767"/>
    </source>
</evidence>
<dbReference type="GO" id="GO:0004190">
    <property type="term" value="F:aspartic-type endopeptidase activity"/>
    <property type="evidence" value="ECO:0007669"/>
    <property type="project" value="InterPro"/>
</dbReference>
<dbReference type="CDD" id="cd05471">
    <property type="entry name" value="pepsin_like"/>
    <property type="match status" value="1"/>
</dbReference>
<protein>
    <submittedName>
        <fullName evidence="4">Related to aspartic proteinase</fullName>
    </submittedName>
</protein>
<dbReference type="PANTHER" id="PTHR47966:SF51">
    <property type="entry name" value="BETA-SITE APP-CLEAVING ENZYME, ISOFORM A-RELATED"/>
    <property type="match status" value="1"/>
</dbReference>
<reference evidence="5" key="1">
    <citation type="submission" date="2016-03" db="EMBL/GenBank/DDBJ databases">
        <authorList>
            <person name="Guldener U."/>
        </authorList>
    </citation>
    <scope>NUCLEOTIDE SEQUENCE [LARGE SCALE GENOMIC DNA]</scope>
    <source>
        <strain evidence="5">04CH-RAC-A.6.1</strain>
    </source>
</reference>